<accession>A0A9W8TJQ5</accession>
<feature type="transmembrane region" description="Helical" evidence="2">
    <location>
        <begin position="132"/>
        <end position="157"/>
    </location>
</feature>
<dbReference type="AlphaFoldDB" id="A0A9W8TJQ5"/>
<feature type="region of interest" description="Disordered" evidence="1">
    <location>
        <begin position="15"/>
        <end position="67"/>
    </location>
</feature>
<evidence type="ECO:0000313" key="4">
    <source>
        <dbReference type="Proteomes" id="UP001148614"/>
    </source>
</evidence>
<feature type="transmembrane region" description="Helical" evidence="2">
    <location>
        <begin position="80"/>
        <end position="102"/>
    </location>
</feature>
<gene>
    <name evidence="3" type="ORF">NPX13_g6871</name>
</gene>
<dbReference type="Proteomes" id="UP001148614">
    <property type="component" value="Unassembled WGS sequence"/>
</dbReference>
<evidence type="ECO:0000313" key="3">
    <source>
        <dbReference type="EMBL" id="KAJ3567142.1"/>
    </source>
</evidence>
<keyword evidence="2" id="KW-1133">Transmembrane helix</keyword>
<keyword evidence="2" id="KW-0472">Membrane</keyword>
<comment type="caution">
    <text evidence="3">The sequence shown here is derived from an EMBL/GenBank/DDBJ whole genome shotgun (WGS) entry which is preliminary data.</text>
</comment>
<dbReference type="EMBL" id="JANPWZ010001272">
    <property type="protein sequence ID" value="KAJ3567142.1"/>
    <property type="molecule type" value="Genomic_DNA"/>
</dbReference>
<sequence>MSDLTLVSLDHPHAAATGSEDMPLQDSNMPQTDLSHDTLSSTLEKDTKPTIRVAPIPPSPNAPDSPQRLALRESLGTNGLLIIIGGSIWILACVGFLSFIWFGAGTTLEAKGAPSAWRSIALNGWTPRTITLIALALRITVTAQAAVCVSALAGLILELSSVSRSKVAHFSIMRATNTGPTALMRLILSSRDFGRILRVESLLALFLLLNTLALQFSSTILLSDTYDSVVARDKSNTQVHSYASPRQQKYTLYKHYYKTIRPIFAIYGESPMSSQSVSGDNCFDDTGIIERAFLPIRDGDKREAVRYYEGDAIAFSYRTSCVRPYIRDIEIVVYVWEEHATSFFGRLNGTLDYGSSITKTGLDSECGSKNCPPIPFSCFLPGAAEGYGWQSAFCFVGGVGGALWPPGEGPGGAPIDNPWPANSSIYLVLSNNMATTDWDEADRLGILNNGSQIASTAIDYKEWRSYELMPGRFLNASLCFQSYNLELSSVRMVAKGEVEEPKFAYDLDTGGINTDAVQSYIGVDPSRTRPDERGILEIEEIHTVPPEGQDESQNITLRQVGMSIYEELVMSPYSNVTFLGCYHCSAGPVSISHIDLSTLVANTLNATIRAANVVQVYTFSVAMMVYYQYLQTFTVPETVTISSTDKVTTALNCRQHGGCSGFISVVTLLGVHIVIVLVTTILFVTRTRFSKYSNVWCAISQLTSNELYDVVEKSSGLSNKTISKAMKKEGRDYTVRIGTLPGTTGVGVIRQEES</sequence>
<name>A0A9W8TJQ5_9PEZI</name>
<feature type="compositionally biased region" description="Polar residues" evidence="1">
    <location>
        <begin position="25"/>
        <end position="42"/>
    </location>
</feature>
<evidence type="ECO:0000256" key="2">
    <source>
        <dbReference type="SAM" id="Phobius"/>
    </source>
</evidence>
<feature type="transmembrane region" description="Helical" evidence="2">
    <location>
        <begin position="661"/>
        <end position="684"/>
    </location>
</feature>
<keyword evidence="4" id="KW-1185">Reference proteome</keyword>
<dbReference type="VEuPathDB" id="FungiDB:F4678DRAFT_437643"/>
<evidence type="ECO:0000256" key="1">
    <source>
        <dbReference type="SAM" id="MobiDB-lite"/>
    </source>
</evidence>
<protein>
    <submittedName>
        <fullName evidence="3">Uncharacterized protein</fullName>
    </submittedName>
</protein>
<proteinExistence type="predicted"/>
<reference evidence="3" key="1">
    <citation type="submission" date="2022-07" db="EMBL/GenBank/DDBJ databases">
        <title>Genome Sequence of Xylaria arbuscula.</title>
        <authorList>
            <person name="Buettner E."/>
        </authorList>
    </citation>
    <scope>NUCLEOTIDE SEQUENCE</scope>
    <source>
        <strain evidence="3">VT107</strain>
    </source>
</reference>
<keyword evidence="2" id="KW-0812">Transmembrane</keyword>
<organism evidence="3 4">
    <name type="scientific">Xylaria arbuscula</name>
    <dbReference type="NCBI Taxonomy" id="114810"/>
    <lineage>
        <taxon>Eukaryota</taxon>
        <taxon>Fungi</taxon>
        <taxon>Dikarya</taxon>
        <taxon>Ascomycota</taxon>
        <taxon>Pezizomycotina</taxon>
        <taxon>Sordariomycetes</taxon>
        <taxon>Xylariomycetidae</taxon>
        <taxon>Xylariales</taxon>
        <taxon>Xylariaceae</taxon>
        <taxon>Xylaria</taxon>
    </lineage>
</organism>